<feature type="transmembrane region" description="Helical" evidence="1">
    <location>
        <begin position="81"/>
        <end position="101"/>
    </location>
</feature>
<dbReference type="Proteomes" id="UP000193067">
    <property type="component" value="Unassembled WGS sequence"/>
</dbReference>
<feature type="transmembrane region" description="Helical" evidence="1">
    <location>
        <begin position="153"/>
        <end position="173"/>
    </location>
</feature>
<sequence>MRQRRTAIRANYHPFLFTLMTLTATAELGLTAFLISAGNEAQTWPSPRYHSMLILLCFSSAWTLLFSGAYVLWIVDGAVHLLAQIASSVFWLLLTSVLWGVGAGLMHNTRSGGNCAGRPPLSRWVPYRVPFRPPYELSILSSSRCRQSLTVEALGWTEFSLCCATLAATLLWMRTGLGKRRSVRDSRTFV</sequence>
<evidence type="ECO:0000313" key="2">
    <source>
        <dbReference type="EMBL" id="OSD03450.1"/>
    </source>
</evidence>
<protein>
    <recommendedName>
        <fullName evidence="4">MARVEL domain-containing protein</fullName>
    </recommendedName>
</protein>
<dbReference type="EMBL" id="KZ084100">
    <property type="protein sequence ID" value="OSD03450.1"/>
    <property type="molecule type" value="Genomic_DNA"/>
</dbReference>
<reference evidence="2 3" key="1">
    <citation type="journal article" date="2015" name="Biotechnol. Biofuels">
        <title>Enhanced degradation of softwood versus hardwood by the white-rot fungus Pycnoporus coccineus.</title>
        <authorList>
            <person name="Couturier M."/>
            <person name="Navarro D."/>
            <person name="Chevret D."/>
            <person name="Henrissat B."/>
            <person name="Piumi F."/>
            <person name="Ruiz-Duenas F.J."/>
            <person name="Martinez A.T."/>
            <person name="Grigoriev I.V."/>
            <person name="Riley R."/>
            <person name="Lipzen A."/>
            <person name="Berrin J.G."/>
            <person name="Master E.R."/>
            <person name="Rosso M.N."/>
        </authorList>
    </citation>
    <scope>NUCLEOTIDE SEQUENCE [LARGE SCALE GENOMIC DNA]</scope>
    <source>
        <strain evidence="2 3">BRFM310</strain>
    </source>
</reference>
<proteinExistence type="predicted"/>
<dbReference type="STRING" id="1353009.A0A1Y2IQN7"/>
<keyword evidence="3" id="KW-1185">Reference proteome</keyword>
<evidence type="ECO:0000256" key="1">
    <source>
        <dbReference type="SAM" id="Phobius"/>
    </source>
</evidence>
<feature type="transmembrane region" description="Helical" evidence="1">
    <location>
        <begin position="12"/>
        <end position="37"/>
    </location>
</feature>
<name>A0A1Y2IQN7_TRAC3</name>
<keyword evidence="1" id="KW-0812">Transmembrane</keyword>
<dbReference type="OrthoDB" id="3226059at2759"/>
<dbReference type="AlphaFoldDB" id="A0A1Y2IQN7"/>
<organism evidence="2 3">
    <name type="scientific">Trametes coccinea (strain BRFM310)</name>
    <name type="common">Pycnoporus coccineus</name>
    <dbReference type="NCBI Taxonomy" id="1353009"/>
    <lineage>
        <taxon>Eukaryota</taxon>
        <taxon>Fungi</taxon>
        <taxon>Dikarya</taxon>
        <taxon>Basidiomycota</taxon>
        <taxon>Agaricomycotina</taxon>
        <taxon>Agaricomycetes</taxon>
        <taxon>Polyporales</taxon>
        <taxon>Polyporaceae</taxon>
        <taxon>Trametes</taxon>
    </lineage>
</organism>
<feature type="transmembrane region" description="Helical" evidence="1">
    <location>
        <begin position="49"/>
        <end position="74"/>
    </location>
</feature>
<evidence type="ECO:0000313" key="3">
    <source>
        <dbReference type="Proteomes" id="UP000193067"/>
    </source>
</evidence>
<keyword evidence="1" id="KW-0472">Membrane</keyword>
<accession>A0A1Y2IQN7</accession>
<evidence type="ECO:0008006" key="4">
    <source>
        <dbReference type="Google" id="ProtNLM"/>
    </source>
</evidence>
<gene>
    <name evidence="2" type="ORF">PYCCODRAFT_219015</name>
</gene>
<keyword evidence="1" id="KW-1133">Transmembrane helix</keyword>